<protein>
    <submittedName>
        <fullName evidence="7">TlpA disulfide reductase family protein</fullName>
    </submittedName>
</protein>
<feature type="transmembrane region" description="Helical" evidence="5">
    <location>
        <begin position="81"/>
        <end position="99"/>
    </location>
</feature>
<feature type="transmembrane region" description="Helical" evidence="5">
    <location>
        <begin position="43"/>
        <end position="61"/>
    </location>
</feature>
<dbReference type="Gene3D" id="3.40.30.10">
    <property type="entry name" value="Glutaredoxin"/>
    <property type="match status" value="1"/>
</dbReference>
<comment type="subcellular location">
    <subcellularLocation>
        <location evidence="1">Cell envelope</location>
    </subcellularLocation>
</comment>
<reference evidence="7 8" key="1">
    <citation type="submission" date="2023-04" db="EMBL/GenBank/DDBJ databases">
        <title>A long-awaited taxogenomic arrangement of the family Halomonadaceae.</title>
        <authorList>
            <person name="De La Haba R."/>
            <person name="Chuvochina M."/>
            <person name="Wittouck S."/>
            <person name="Arahal D.R."/>
            <person name="Sanchez-Porro C."/>
            <person name="Hugenholtz P."/>
            <person name="Ventosa A."/>
        </authorList>
    </citation>
    <scope>NUCLEOTIDE SEQUENCE [LARGE SCALE GENOMIC DNA]</scope>
    <source>
        <strain evidence="7 8">DSM 17332</strain>
    </source>
</reference>
<dbReference type="InterPro" id="IPR050553">
    <property type="entry name" value="Thioredoxin_ResA/DsbE_sf"/>
</dbReference>
<keyword evidence="5" id="KW-1133">Transmembrane helix</keyword>
<dbReference type="PANTHER" id="PTHR42852:SF6">
    <property type="entry name" value="THIOL:DISULFIDE INTERCHANGE PROTEIN DSBE"/>
    <property type="match status" value="1"/>
</dbReference>
<dbReference type="InterPro" id="IPR017937">
    <property type="entry name" value="Thioredoxin_CS"/>
</dbReference>
<dbReference type="InterPro" id="IPR013740">
    <property type="entry name" value="Redoxin"/>
</dbReference>
<dbReference type="PANTHER" id="PTHR42852">
    <property type="entry name" value="THIOL:DISULFIDE INTERCHANGE PROTEIN DSBE"/>
    <property type="match status" value="1"/>
</dbReference>
<feature type="domain" description="Thioredoxin" evidence="6">
    <location>
        <begin position="132"/>
        <end position="268"/>
    </location>
</feature>
<keyword evidence="4" id="KW-0676">Redox-active center</keyword>
<dbReference type="CDD" id="cd02966">
    <property type="entry name" value="TlpA_like_family"/>
    <property type="match status" value="1"/>
</dbReference>
<evidence type="ECO:0000256" key="2">
    <source>
        <dbReference type="ARBA" id="ARBA00022748"/>
    </source>
</evidence>
<name>A0ABU1GQ71_9GAMM</name>
<keyword evidence="3" id="KW-1015">Disulfide bond</keyword>
<feature type="transmembrane region" description="Helical" evidence="5">
    <location>
        <begin position="16"/>
        <end position="36"/>
    </location>
</feature>
<dbReference type="Proteomes" id="UP001252270">
    <property type="component" value="Unassembled WGS sequence"/>
</dbReference>
<proteinExistence type="predicted"/>
<keyword evidence="5" id="KW-0812">Transmembrane</keyword>
<evidence type="ECO:0000256" key="1">
    <source>
        <dbReference type="ARBA" id="ARBA00004196"/>
    </source>
</evidence>
<dbReference type="InterPro" id="IPR013766">
    <property type="entry name" value="Thioredoxin_domain"/>
</dbReference>
<evidence type="ECO:0000256" key="5">
    <source>
        <dbReference type="SAM" id="Phobius"/>
    </source>
</evidence>
<dbReference type="InterPro" id="IPR036249">
    <property type="entry name" value="Thioredoxin-like_sf"/>
</dbReference>
<evidence type="ECO:0000256" key="4">
    <source>
        <dbReference type="ARBA" id="ARBA00023284"/>
    </source>
</evidence>
<organism evidence="7 8">
    <name type="scientific">Halomonas mongoliensis</name>
    <dbReference type="NCBI Taxonomy" id="321265"/>
    <lineage>
        <taxon>Bacteria</taxon>
        <taxon>Pseudomonadati</taxon>
        <taxon>Pseudomonadota</taxon>
        <taxon>Gammaproteobacteria</taxon>
        <taxon>Oceanospirillales</taxon>
        <taxon>Halomonadaceae</taxon>
        <taxon>Halomonas</taxon>
    </lineage>
</organism>
<evidence type="ECO:0000313" key="8">
    <source>
        <dbReference type="Proteomes" id="UP001252270"/>
    </source>
</evidence>
<keyword evidence="5" id="KW-0472">Membrane</keyword>
<comment type="caution">
    <text evidence="7">The sequence shown here is derived from an EMBL/GenBank/DDBJ whole genome shotgun (WGS) entry which is preliminary data.</text>
</comment>
<evidence type="ECO:0000256" key="3">
    <source>
        <dbReference type="ARBA" id="ARBA00023157"/>
    </source>
</evidence>
<evidence type="ECO:0000259" key="6">
    <source>
        <dbReference type="PROSITE" id="PS51352"/>
    </source>
</evidence>
<dbReference type="Pfam" id="PF08534">
    <property type="entry name" value="Redoxin"/>
    <property type="match status" value="1"/>
</dbReference>
<sequence>MDAIALGPVLISVPRLYALGAAALLLALSAWLLGLPRREHARWFNGLVLAWLVGARAGHVLTHLEAYAAAPLDILKLWQPGFHGLWGLLAALIWTGWTLRHHLLRLIGAMALTVGAASLWLVLMTLAPLGGGMPIDELPDITLETLDGDSVNLRDLRGETVVLNLWATWCPPCLREMPLLAEADARDGVTAVIANQGEELLQVARYLDDQGLAFRYPLLDPRQELMVLLESPGLPTTLLFDASGRTVERHVGELSRAQLGAWLDRHGAESP</sequence>
<dbReference type="PROSITE" id="PS00194">
    <property type="entry name" value="THIOREDOXIN_1"/>
    <property type="match status" value="1"/>
</dbReference>
<dbReference type="PROSITE" id="PS51352">
    <property type="entry name" value="THIOREDOXIN_2"/>
    <property type="match status" value="1"/>
</dbReference>
<dbReference type="RefSeq" id="WP_309637550.1">
    <property type="nucleotide sequence ID" value="NZ_JARWAL010000016.1"/>
</dbReference>
<dbReference type="EMBL" id="JARWAL010000016">
    <property type="protein sequence ID" value="MDR5894183.1"/>
    <property type="molecule type" value="Genomic_DNA"/>
</dbReference>
<dbReference type="SUPFAM" id="SSF52833">
    <property type="entry name" value="Thioredoxin-like"/>
    <property type="match status" value="1"/>
</dbReference>
<feature type="transmembrane region" description="Helical" evidence="5">
    <location>
        <begin position="106"/>
        <end position="129"/>
    </location>
</feature>
<keyword evidence="8" id="KW-1185">Reference proteome</keyword>
<keyword evidence="2" id="KW-0201">Cytochrome c-type biogenesis</keyword>
<gene>
    <name evidence="7" type="ORF">QC820_15420</name>
</gene>
<evidence type="ECO:0000313" key="7">
    <source>
        <dbReference type="EMBL" id="MDR5894183.1"/>
    </source>
</evidence>
<accession>A0ABU1GQ71</accession>